<evidence type="ECO:0000256" key="2">
    <source>
        <dbReference type="PIRSR" id="PIRSR001359-3"/>
    </source>
</evidence>
<dbReference type="Pfam" id="PF01116">
    <property type="entry name" value="F_bP_aldolase"/>
    <property type="match status" value="1"/>
</dbReference>
<dbReference type="GO" id="GO:0005975">
    <property type="term" value="P:carbohydrate metabolic process"/>
    <property type="evidence" value="ECO:0007669"/>
    <property type="project" value="InterPro"/>
</dbReference>
<protein>
    <recommendedName>
        <fullName evidence="5">Tagatose-bisphosphate aldolase</fullName>
    </recommendedName>
</protein>
<dbReference type="Proteomes" id="UP000176185">
    <property type="component" value="Unassembled WGS sequence"/>
</dbReference>
<feature type="binding site" evidence="2">
    <location>
        <position position="80"/>
    </location>
    <ligand>
        <name>Zn(2+)</name>
        <dbReference type="ChEBI" id="CHEBI:29105"/>
        <label>1</label>
        <note>catalytic</note>
    </ligand>
</feature>
<name>A0A1F4XIR8_9BACT</name>
<reference evidence="3 4" key="1">
    <citation type="journal article" date="2016" name="Nat. Commun.">
        <title>Thousands of microbial genomes shed light on interconnected biogeochemical processes in an aquifer system.</title>
        <authorList>
            <person name="Anantharaman K."/>
            <person name="Brown C.T."/>
            <person name="Hug L.A."/>
            <person name="Sharon I."/>
            <person name="Castelle C.J."/>
            <person name="Probst A.J."/>
            <person name="Thomas B.C."/>
            <person name="Singh A."/>
            <person name="Wilkins M.J."/>
            <person name="Karaoz U."/>
            <person name="Brodie E.L."/>
            <person name="Williams K.H."/>
            <person name="Hubbard S.S."/>
            <person name="Banfield J.F."/>
        </authorList>
    </citation>
    <scope>NUCLEOTIDE SEQUENCE [LARGE SCALE GENOMIC DNA]</scope>
</reference>
<keyword evidence="2" id="KW-0479">Metal-binding</keyword>
<keyword evidence="2" id="KW-0862">Zinc</keyword>
<dbReference type="InterPro" id="IPR013785">
    <property type="entry name" value="Aldolase_TIM"/>
</dbReference>
<feature type="binding site" evidence="2">
    <location>
        <position position="182"/>
    </location>
    <ligand>
        <name>Zn(2+)</name>
        <dbReference type="ChEBI" id="CHEBI:29105"/>
        <label>1</label>
        <note>catalytic</note>
    </ligand>
</feature>
<dbReference type="PANTHER" id="PTHR30304:SF0">
    <property type="entry name" value="D-TAGATOSE-1,6-BISPHOSPHATE ALDOLASE SUBUNIT GATY-RELATED"/>
    <property type="match status" value="1"/>
</dbReference>
<dbReference type="GO" id="GO:0016832">
    <property type="term" value="F:aldehyde-lyase activity"/>
    <property type="evidence" value="ECO:0007669"/>
    <property type="project" value="InterPro"/>
</dbReference>
<dbReference type="PIRSF" id="PIRSF001359">
    <property type="entry name" value="F_bP_aldolase_II"/>
    <property type="match status" value="1"/>
</dbReference>
<dbReference type="InterPro" id="IPR050246">
    <property type="entry name" value="Class_II_FBP_aldolase"/>
</dbReference>
<evidence type="ECO:0000256" key="1">
    <source>
        <dbReference type="PIRSR" id="PIRSR001359-1"/>
    </source>
</evidence>
<accession>A0A1F4XIR8</accession>
<proteinExistence type="predicted"/>
<dbReference type="PANTHER" id="PTHR30304">
    <property type="entry name" value="D-TAGATOSE-1,6-BISPHOSPHATE ALDOLASE"/>
    <property type="match status" value="1"/>
</dbReference>
<dbReference type="Gene3D" id="3.20.20.70">
    <property type="entry name" value="Aldolase class I"/>
    <property type="match status" value="1"/>
</dbReference>
<gene>
    <name evidence="3" type="ORF">A2943_00360</name>
</gene>
<evidence type="ECO:0000313" key="3">
    <source>
        <dbReference type="EMBL" id="OGC81013.1"/>
    </source>
</evidence>
<feature type="binding site" evidence="2">
    <location>
        <position position="133"/>
    </location>
    <ligand>
        <name>Zn(2+)</name>
        <dbReference type="ChEBI" id="CHEBI:29105"/>
        <label>2</label>
    </ligand>
</feature>
<feature type="binding site" evidence="2">
    <location>
        <position position="212"/>
    </location>
    <ligand>
        <name>Zn(2+)</name>
        <dbReference type="ChEBI" id="CHEBI:29105"/>
        <label>1</label>
        <note>catalytic</note>
    </ligand>
</feature>
<dbReference type="EMBL" id="MEWX01000008">
    <property type="protein sequence ID" value="OGC81013.1"/>
    <property type="molecule type" value="Genomic_DNA"/>
</dbReference>
<evidence type="ECO:0000313" key="4">
    <source>
        <dbReference type="Proteomes" id="UP000176185"/>
    </source>
</evidence>
<dbReference type="AlphaFoldDB" id="A0A1F4XIR8"/>
<evidence type="ECO:0008006" key="5">
    <source>
        <dbReference type="Google" id="ProtNLM"/>
    </source>
</evidence>
<comment type="cofactor">
    <cofactor evidence="2">
        <name>Zn(2+)</name>
        <dbReference type="ChEBI" id="CHEBI:29105"/>
    </cofactor>
    <text evidence="2">Binds 2 Zn(2+) ions per subunit. One is catalytic and the other provides a structural contribution.</text>
</comment>
<dbReference type="GO" id="GO:0008270">
    <property type="term" value="F:zinc ion binding"/>
    <property type="evidence" value="ECO:0007669"/>
    <property type="project" value="InterPro"/>
</dbReference>
<organism evidence="3 4">
    <name type="scientific">Candidatus Adlerbacteria bacterium RIFCSPLOWO2_01_FULL_51_16</name>
    <dbReference type="NCBI Taxonomy" id="1797243"/>
    <lineage>
        <taxon>Bacteria</taxon>
        <taxon>Candidatus Adleribacteriota</taxon>
    </lineage>
</organism>
<sequence>MKSLREAVEEFRTAGKALGHFNFSDSNQLKAIAEAGREANLPIIAGLSSGEQDYFSPVEGRALVDAYIREGFNIYLNADHTYDLEKAKKAIDAGVDSIVIDGAKLPLPENIALTKSVVAYARASGRDILVEGELGYIGTSSKLHDDIPEGVMLENLTSVEDAKKFVSEAGVDCLAPAIGNIHGMLKSAKEPRLHPDRVGEIASAVGVPLVLHGASGNTEEDIGACIKAGVAIVHINTELRVAYRDALKDTLQNSDETTPYKFLAPAEQKMKEFLVQKIRLFSGQ</sequence>
<comment type="caution">
    <text evidence="3">The sequence shown here is derived from an EMBL/GenBank/DDBJ whole genome shotgun (WGS) entry which is preliminary data.</text>
</comment>
<feature type="active site" description="Proton donor" evidence="1">
    <location>
        <position position="79"/>
    </location>
</feature>
<dbReference type="SUPFAM" id="SSF51569">
    <property type="entry name" value="Aldolase"/>
    <property type="match status" value="1"/>
</dbReference>
<dbReference type="STRING" id="1797243.A2943_00360"/>
<feature type="binding site" evidence="2">
    <location>
        <position position="101"/>
    </location>
    <ligand>
        <name>Zn(2+)</name>
        <dbReference type="ChEBI" id="CHEBI:29105"/>
        <label>2</label>
    </ligand>
</feature>
<dbReference type="InterPro" id="IPR000771">
    <property type="entry name" value="FBA_II"/>
</dbReference>